<protein>
    <submittedName>
        <fullName evidence="6">HTH-type transcriptional regulator YdeE</fullName>
    </submittedName>
</protein>
<dbReference type="Gene3D" id="1.10.10.60">
    <property type="entry name" value="Homeodomain-like"/>
    <property type="match status" value="2"/>
</dbReference>
<reference evidence="6" key="2">
    <citation type="submission" date="2020-09" db="EMBL/GenBank/DDBJ databases">
        <authorList>
            <person name="Sun Q."/>
            <person name="Zhou Y."/>
        </authorList>
    </citation>
    <scope>NUCLEOTIDE SEQUENCE</scope>
    <source>
        <strain evidence="6">CGMCC 1.15388</strain>
    </source>
</reference>
<dbReference type="GO" id="GO:0003700">
    <property type="term" value="F:DNA-binding transcription factor activity"/>
    <property type="evidence" value="ECO:0007669"/>
    <property type="project" value="InterPro"/>
</dbReference>
<dbReference type="InterPro" id="IPR011256">
    <property type="entry name" value="Reg_factor_effector_dom_sf"/>
</dbReference>
<dbReference type="RefSeq" id="WP_188686250.1">
    <property type="nucleotide sequence ID" value="NZ_BMIS01000014.1"/>
</dbReference>
<gene>
    <name evidence="6" type="primary">ydeE</name>
    <name evidence="6" type="ORF">GCM10011401_24910</name>
</gene>
<dbReference type="InterPro" id="IPR009057">
    <property type="entry name" value="Homeodomain-like_sf"/>
</dbReference>
<dbReference type="PANTHER" id="PTHR47504:SF5">
    <property type="entry name" value="RIGHT ORIGIN-BINDING PROTEIN"/>
    <property type="match status" value="1"/>
</dbReference>
<evidence type="ECO:0000256" key="2">
    <source>
        <dbReference type="ARBA" id="ARBA00023125"/>
    </source>
</evidence>
<evidence type="ECO:0000256" key="1">
    <source>
        <dbReference type="ARBA" id="ARBA00023015"/>
    </source>
</evidence>
<dbReference type="Proteomes" id="UP000633136">
    <property type="component" value="Unassembled WGS sequence"/>
</dbReference>
<dbReference type="Gene3D" id="3.20.80.10">
    <property type="entry name" value="Regulatory factor, effector binding domain"/>
    <property type="match status" value="1"/>
</dbReference>
<dbReference type="SUPFAM" id="SSF46689">
    <property type="entry name" value="Homeodomain-like"/>
    <property type="match status" value="1"/>
</dbReference>
<dbReference type="PROSITE" id="PS01124">
    <property type="entry name" value="HTH_ARAC_FAMILY_2"/>
    <property type="match status" value="1"/>
</dbReference>
<evidence type="ECO:0000313" key="6">
    <source>
        <dbReference type="EMBL" id="GGE76569.1"/>
    </source>
</evidence>
<dbReference type="Pfam" id="PF14526">
    <property type="entry name" value="Cass2"/>
    <property type="match status" value="1"/>
</dbReference>
<dbReference type="AlphaFoldDB" id="A0A917AUH1"/>
<dbReference type="SUPFAM" id="SSF55136">
    <property type="entry name" value="Probable bacterial effector-binding domain"/>
    <property type="match status" value="1"/>
</dbReference>
<keyword evidence="1" id="KW-0805">Transcription regulation</keyword>
<organism evidence="6 7">
    <name type="scientific">Nesterenkonia cremea</name>
    <dbReference type="NCBI Taxonomy" id="1882340"/>
    <lineage>
        <taxon>Bacteria</taxon>
        <taxon>Bacillati</taxon>
        <taxon>Actinomycetota</taxon>
        <taxon>Actinomycetes</taxon>
        <taxon>Micrococcales</taxon>
        <taxon>Micrococcaceae</taxon>
        <taxon>Nesterenkonia</taxon>
    </lineage>
</organism>
<dbReference type="InterPro" id="IPR029441">
    <property type="entry name" value="Cass2"/>
</dbReference>
<dbReference type="InterPro" id="IPR018060">
    <property type="entry name" value="HTH_AraC"/>
</dbReference>
<dbReference type="PANTHER" id="PTHR47504">
    <property type="entry name" value="RIGHT ORIGIN-BINDING PROTEIN"/>
    <property type="match status" value="1"/>
</dbReference>
<feature type="region of interest" description="Disordered" evidence="4">
    <location>
        <begin position="1"/>
        <end position="23"/>
    </location>
</feature>
<keyword evidence="7" id="KW-1185">Reference proteome</keyword>
<evidence type="ECO:0000259" key="5">
    <source>
        <dbReference type="PROSITE" id="PS01124"/>
    </source>
</evidence>
<dbReference type="Pfam" id="PF12833">
    <property type="entry name" value="HTH_18"/>
    <property type="match status" value="1"/>
</dbReference>
<name>A0A917AUH1_9MICC</name>
<dbReference type="InterPro" id="IPR010499">
    <property type="entry name" value="AraC_E-bd"/>
</dbReference>
<accession>A0A917AUH1</accession>
<comment type="caution">
    <text evidence="6">The sequence shown here is derived from an EMBL/GenBank/DDBJ whole genome shotgun (WGS) entry which is preliminary data.</text>
</comment>
<proteinExistence type="predicted"/>
<evidence type="ECO:0000256" key="3">
    <source>
        <dbReference type="ARBA" id="ARBA00023163"/>
    </source>
</evidence>
<feature type="domain" description="HTH araC/xylS-type" evidence="5">
    <location>
        <begin position="5"/>
        <end position="107"/>
    </location>
</feature>
<dbReference type="SMART" id="SM00342">
    <property type="entry name" value="HTH_ARAC"/>
    <property type="match status" value="1"/>
</dbReference>
<keyword evidence="2" id="KW-0238">DNA-binding</keyword>
<dbReference type="GO" id="GO:0043565">
    <property type="term" value="F:sequence-specific DNA binding"/>
    <property type="evidence" value="ECO:0007669"/>
    <property type="project" value="InterPro"/>
</dbReference>
<evidence type="ECO:0000313" key="7">
    <source>
        <dbReference type="Proteomes" id="UP000633136"/>
    </source>
</evidence>
<sequence>MERLNQAIASVEHQGEGEGEGEVDVRRASQIALMSEHHFRRMFSTLAGMSLSEYVRRRRMTLAVASVVSGEEALQDVAVRFGYASADAFSRAFKAVHGVGPEGARRSGAVLRSQPKLTFTITIEGSTTMNYRIVEKDAFTLAGLRTRIPLIYEGVNPAAAEFVEKITETRWTKIADLSDQEPAGALSVHDAISPSREEGTELDYYVAAATSGPVPDDFDRLDVPATTWLVVESNGSFPAALQQLWPKAFGEWFPANPYQSAPGPEMVVTDFADDEQTHGRYELWIPVEKTPAP</sequence>
<evidence type="ECO:0000256" key="4">
    <source>
        <dbReference type="SAM" id="MobiDB-lite"/>
    </source>
</evidence>
<dbReference type="InterPro" id="IPR050959">
    <property type="entry name" value="MarA-like"/>
</dbReference>
<dbReference type="SMART" id="SM00871">
    <property type="entry name" value="AraC_E_bind"/>
    <property type="match status" value="1"/>
</dbReference>
<keyword evidence="3" id="KW-0804">Transcription</keyword>
<reference evidence="6" key="1">
    <citation type="journal article" date="2014" name="Int. J. Syst. Evol. Microbiol.">
        <title>Complete genome sequence of Corynebacterium casei LMG S-19264T (=DSM 44701T), isolated from a smear-ripened cheese.</title>
        <authorList>
            <consortium name="US DOE Joint Genome Institute (JGI-PGF)"/>
            <person name="Walter F."/>
            <person name="Albersmeier A."/>
            <person name="Kalinowski J."/>
            <person name="Ruckert C."/>
        </authorList>
    </citation>
    <scope>NUCLEOTIDE SEQUENCE</scope>
    <source>
        <strain evidence="6">CGMCC 1.15388</strain>
    </source>
</reference>
<dbReference type="EMBL" id="BMIS01000014">
    <property type="protein sequence ID" value="GGE76569.1"/>
    <property type="molecule type" value="Genomic_DNA"/>
</dbReference>